<evidence type="ECO:0000256" key="3">
    <source>
        <dbReference type="ARBA" id="ARBA00022452"/>
    </source>
</evidence>
<keyword evidence="7 8" id="KW-0998">Cell outer membrane</keyword>
<evidence type="ECO:0000256" key="9">
    <source>
        <dbReference type="RuleBase" id="RU003357"/>
    </source>
</evidence>
<dbReference type="InterPro" id="IPR037066">
    <property type="entry name" value="Plug_dom_sf"/>
</dbReference>
<dbReference type="AlphaFoldDB" id="A0A1I2K1A3"/>
<comment type="similarity">
    <text evidence="8 9">Belongs to the TonB-dependent receptor family.</text>
</comment>
<dbReference type="NCBIfam" id="TIGR04057">
    <property type="entry name" value="SusC_RagA_signa"/>
    <property type="match status" value="1"/>
</dbReference>
<evidence type="ECO:0000256" key="8">
    <source>
        <dbReference type="PROSITE-ProRule" id="PRU01360"/>
    </source>
</evidence>
<feature type="domain" description="TonB-dependent receptor-like beta-barrel" evidence="11">
    <location>
        <begin position="483"/>
        <end position="850"/>
    </location>
</feature>
<evidence type="ECO:0000256" key="4">
    <source>
        <dbReference type="ARBA" id="ARBA00022692"/>
    </source>
</evidence>
<dbReference type="InterPro" id="IPR000531">
    <property type="entry name" value="Beta-barrel_TonB"/>
</dbReference>
<gene>
    <name evidence="13" type="ORF">SAMN04488033_101170</name>
</gene>
<feature type="region of interest" description="Disordered" evidence="10">
    <location>
        <begin position="475"/>
        <end position="501"/>
    </location>
</feature>
<dbReference type="InterPro" id="IPR023997">
    <property type="entry name" value="TonB-dep_OMP_SusC/RagA_CS"/>
</dbReference>
<evidence type="ECO:0000256" key="5">
    <source>
        <dbReference type="ARBA" id="ARBA00023077"/>
    </source>
</evidence>
<dbReference type="Gene3D" id="2.60.40.1120">
    <property type="entry name" value="Carboxypeptidase-like, regulatory domain"/>
    <property type="match status" value="1"/>
</dbReference>
<dbReference type="InterPro" id="IPR039426">
    <property type="entry name" value="TonB-dep_rcpt-like"/>
</dbReference>
<dbReference type="GO" id="GO:0009279">
    <property type="term" value="C:cell outer membrane"/>
    <property type="evidence" value="ECO:0007669"/>
    <property type="project" value="UniProtKB-SubCell"/>
</dbReference>
<dbReference type="SUPFAM" id="SSF56935">
    <property type="entry name" value="Porins"/>
    <property type="match status" value="1"/>
</dbReference>
<dbReference type="Gene3D" id="2.170.130.10">
    <property type="entry name" value="TonB-dependent receptor, plug domain"/>
    <property type="match status" value="1"/>
</dbReference>
<dbReference type="Pfam" id="PF13715">
    <property type="entry name" value="CarbopepD_reg_2"/>
    <property type="match status" value="1"/>
</dbReference>
<dbReference type="Pfam" id="PF07715">
    <property type="entry name" value="Plug"/>
    <property type="match status" value="1"/>
</dbReference>
<evidence type="ECO:0000259" key="12">
    <source>
        <dbReference type="Pfam" id="PF07715"/>
    </source>
</evidence>
<organism evidence="13 14">
    <name type="scientific">Salegentibacter agarivorans</name>
    <dbReference type="NCBI Taxonomy" id="345907"/>
    <lineage>
        <taxon>Bacteria</taxon>
        <taxon>Pseudomonadati</taxon>
        <taxon>Bacteroidota</taxon>
        <taxon>Flavobacteriia</taxon>
        <taxon>Flavobacteriales</taxon>
        <taxon>Flavobacteriaceae</taxon>
        <taxon>Salegentibacter</taxon>
    </lineage>
</organism>
<dbReference type="Proteomes" id="UP000199116">
    <property type="component" value="Unassembled WGS sequence"/>
</dbReference>
<dbReference type="EMBL" id="FOOH01000001">
    <property type="protein sequence ID" value="SFF58987.1"/>
    <property type="molecule type" value="Genomic_DNA"/>
</dbReference>
<keyword evidence="4 8" id="KW-0812">Transmembrane</keyword>
<keyword evidence="6 8" id="KW-0472">Membrane</keyword>
<comment type="subcellular location">
    <subcellularLocation>
        <location evidence="1 8">Cell outer membrane</location>
        <topology evidence="1 8">Multi-pass membrane protein</topology>
    </subcellularLocation>
</comment>
<accession>A0A1I2K1A3</accession>
<keyword evidence="2 8" id="KW-0813">Transport</keyword>
<dbReference type="InterPro" id="IPR008969">
    <property type="entry name" value="CarboxyPept-like_regulatory"/>
</dbReference>
<keyword evidence="5 9" id="KW-0798">TonB box</keyword>
<evidence type="ECO:0000256" key="1">
    <source>
        <dbReference type="ARBA" id="ARBA00004571"/>
    </source>
</evidence>
<reference evidence="14" key="1">
    <citation type="submission" date="2016-10" db="EMBL/GenBank/DDBJ databases">
        <authorList>
            <person name="Varghese N."/>
            <person name="Submissions S."/>
        </authorList>
    </citation>
    <scope>NUCLEOTIDE SEQUENCE [LARGE SCALE GENOMIC DNA]</scope>
    <source>
        <strain evidence="14">DSM 23515</strain>
    </source>
</reference>
<dbReference type="PROSITE" id="PS52016">
    <property type="entry name" value="TONB_DEPENDENT_REC_3"/>
    <property type="match status" value="1"/>
</dbReference>
<dbReference type="InterPro" id="IPR023996">
    <property type="entry name" value="TonB-dep_OMP_SusC/RagA"/>
</dbReference>
<feature type="compositionally biased region" description="Polar residues" evidence="10">
    <location>
        <begin position="476"/>
        <end position="488"/>
    </location>
</feature>
<dbReference type="InterPro" id="IPR036942">
    <property type="entry name" value="Beta-barrel_TonB_sf"/>
</dbReference>
<name>A0A1I2K1A3_9FLAO</name>
<evidence type="ECO:0000313" key="13">
    <source>
        <dbReference type="EMBL" id="SFF58987.1"/>
    </source>
</evidence>
<evidence type="ECO:0000259" key="11">
    <source>
        <dbReference type="Pfam" id="PF00593"/>
    </source>
</evidence>
<dbReference type="NCBIfam" id="TIGR04056">
    <property type="entry name" value="OMP_RagA_SusC"/>
    <property type="match status" value="1"/>
</dbReference>
<protein>
    <submittedName>
        <fullName evidence="13">TonB-linked outer membrane protein, SusC/RagA family</fullName>
    </submittedName>
</protein>
<evidence type="ECO:0000313" key="14">
    <source>
        <dbReference type="Proteomes" id="UP000199116"/>
    </source>
</evidence>
<evidence type="ECO:0000256" key="6">
    <source>
        <dbReference type="ARBA" id="ARBA00023136"/>
    </source>
</evidence>
<feature type="domain" description="TonB-dependent receptor plug" evidence="12">
    <location>
        <begin position="163"/>
        <end position="266"/>
    </location>
</feature>
<keyword evidence="14" id="KW-1185">Reference proteome</keyword>
<sequence>MYNIMLLFILAVLKTNKLNPNFMKKRLIMDDWRYLLNKVLQLSRPDFTNKVLLGGLVFLCFGFTMQSQDFEVSGVVSDEAGIPIPGVNVLVKNTNRGVQTDFDGAYNIEVSQGETLSFSYIGFKTTEIVVEDGDSEINVILEEDLSSLDEVVVTGYSTQLRSNMATAVSKLDTKVLESAPRSNAATALQGTIAGLRVTQNTGQPGATPSISLRGGSDFGGGGSPLILIDGVPGSFYALNSDDIESMEVLKDAASTAVYGARAANGVILVTTKKGKAGRSNITYRHRYTINERRDTPEYLGAEDFIIYNRRAIRNTQRVLGEGAFNNFLVGPQGMGTGNNTTNSPFTTMILGEDNRYLLDQPGWSSIQDPINPSQQLIFQENDMSELFFQNSHSKDHSLSFDGGNEKGTYYAGLGYLDDQGIVIGSGFERFSGTFNGSYNVKDNFKVSSNLLYAHSEVNGTYLGNDNQIFERAAGQPPTSRIYNNNPDGSLSDDPNPGTNTSFGNPLYYKDKFLSENLEQRLTASVQLDWQFIENFNLMLRGSHFTINNTNESFNKAYLNAGSLVTTRNASASHQKTLRNQATATVTYDNVFNEKHNVNAMLGGEFFREDYFVLSGATRLSPTDLITTLNAGAEANGVPSSSKTNYAIASVFGQVNYDYDNRYLLGLTFRQDGTSRLGTEKYDFFPGVSFGWNLHNENFYESSNVESLVSRIKPRVSYGVNGNIDVLSNYGVYGLYAETAVYGGQTGYANTNLPTLGLKWERATTLNFGLDLGLFKNRVNLLVDYFIRDVDDKLAGLTLPQWTGFSSILVNNGTLRNKGFELELDATIVNNDNWNWNIGGTYFTQKRYVESLPDNGVENNRQGGIEVYDPETDGTRYIGGLQEGQRVGTDIVTAYIQEGVYQTEADLAEHEGRRVEMATNPEFQQLGDSRWRDVNGDNIIDFRDRVKIGRITPDFFGGFTSDLTYKNFNLFIKTDFALGHLIQNNARSRGMAQVQGNMNWTNELLDTWTEENPNTNVPRYDFTDPQRNHLSFPYGGQYNSSSRYWEKGDYLALREVTLSYNVPGELIGNVFQNLRIYGTGSNLAYFNDYTGYSPENGGIDSGRFPLPVSYTLGVNLSF</sequence>
<dbReference type="Gene3D" id="2.40.170.20">
    <property type="entry name" value="TonB-dependent receptor, beta-barrel domain"/>
    <property type="match status" value="1"/>
</dbReference>
<evidence type="ECO:0000256" key="10">
    <source>
        <dbReference type="SAM" id="MobiDB-lite"/>
    </source>
</evidence>
<evidence type="ECO:0000256" key="2">
    <source>
        <dbReference type="ARBA" id="ARBA00022448"/>
    </source>
</evidence>
<keyword evidence="3 8" id="KW-1134">Transmembrane beta strand</keyword>
<dbReference type="InterPro" id="IPR012910">
    <property type="entry name" value="Plug_dom"/>
</dbReference>
<dbReference type="SUPFAM" id="SSF49464">
    <property type="entry name" value="Carboxypeptidase regulatory domain-like"/>
    <property type="match status" value="1"/>
</dbReference>
<proteinExistence type="inferred from homology"/>
<dbReference type="Pfam" id="PF00593">
    <property type="entry name" value="TonB_dep_Rec_b-barrel"/>
    <property type="match status" value="1"/>
</dbReference>
<evidence type="ECO:0000256" key="7">
    <source>
        <dbReference type="ARBA" id="ARBA00023237"/>
    </source>
</evidence>